<dbReference type="SUPFAM" id="SSF55073">
    <property type="entry name" value="Nucleotide cyclase"/>
    <property type="match status" value="1"/>
</dbReference>
<dbReference type="Gene3D" id="3.30.70.270">
    <property type="match status" value="1"/>
</dbReference>
<dbReference type="InterPro" id="IPR035919">
    <property type="entry name" value="EAL_sf"/>
</dbReference>
<dbReference type="GO" id="GO:0016301">
    <property type="term" value="F:kinase activity"/>
    <property type="evidence" value="ECO:0007669"/>
    <property type="project" value="UniProtKB-KW"/>
</dbReference>
<dbReference type="InterPro" id="IPR000700">
    <property type="entry name" value="PAS-assoc_C"/>
</dbReference>
<dbReference type="NCBIfam" id="TIGR00229">
    <property type="entry name" value="sensory_box"/>
    <property type="match status" value="2"/>
</dbReference>
<dbReference type="SMART" id="SM00267">
    <property type="entry name" value="GGDEF"/>
    <property type="match status" value="1"/>
</dbReference>
<dbReference type="NCBIfam" id="TIGR00254">
    <property type="entry name" value="GGDEF"/>
    <property type="match status" value="1"/>
</dbReference>
<keyword evidence="2" id="KW-0973">c-di-GMP</keyword>
<dbReference type="GO" id="GO:0071111">
    <property type="term" value="F:cyclic-guanylate-specific phosphodiesterase activity"/>
    <property type="evidence" value="ECO:0007669"/>
    <property type="project" value="UniProtKB-EC"/>
</dbReference>
<keyword evidence="10" id="KW-1185">Reference proteome</keyword>
<dbReference type="CDD" id="cd00130">
    <property type="entry name" value="PAS"/>
    <property type="match status" value="2"/>
</dbReference>
<dbReference type="CDD" id="cd12915">
    <property type="entry name" value="PDC2_DGC_like"/>
    <property type="match status" value="1"/>
</dbReference>
<dbReference type="Pfam" id="PF08448">
    <property type="entry name" value="PAS_4"/>
    <property type="match status" value="1"/>
</dbReference>
<feature type="domain" description="PAC" evidence="6">
    <location>
        <begin position="544"/>
        <end position="596"/>
    </location>
</feature>
<dbReference type="Proteomes" id="UP000238385">
    <property type="component" value="Unassembled WGS sequence"/>
</dbReference>
<dbReference type="Pfam" id="PF13426">
    <property type="entry name" value="PAS_9"/>
    <property type="match status" value="1"/>
</dbReference>
<keyword evidence="4" id="KW-0812">Transmembrane</keyword>
<evidence type="ECO:0000313" key="9">
    <source>
        <dbReference type="EMBL" id="PSF10258.1"/>
    </source>
</evidence>
<feature type="domain" description="PAS" evidence="5">
    <location>
        <begin position="486"/>
        <end position="517"/>
    </location>
</feature>
<dbReference type="SUPFAM" id="SSF141868">
    <property type="entry name" value="EAL domain-like"/>
    <property type="match status" value="1"/>
</dbReference>
<dbReference type="Gene3D" id="3.30.450.20">
    <property type="entry name" value="PAS domain"/>
    <property type="match status" value="4"/>
</dbReference>
<dbReference type="CDD" id="cd18773">
    <property type="entry name" value="PDC1_HK_sensor"/>
    <property type="match status" value="1"/>
</dbReference>
<dbReference type="EC" id="3.1.4.52" evidence="1"/>
<protein>
    <recommendedName>
        <fullName evidence="1">cyclic-guanylate-specific phosphodiesterase</fullName>
        <ecNumber evidence="1">3.1.4.52</ecNumber>
    </recommendedName>
</protein>
<dbReference type="SMART" id="SM00086">
    <property type="entry name" value="PAC"/>
    <property type="match status" value="2"/>
</dbReference>
<dbReference type="SUPFAM" id="SSF55785">
    <property type="entry name" value="PYP-like sensor domain (PAS domain)"/>
    <property type="match status" value="2"/>
</dbReference>
<dbReference type="InterPro" id="IPR029787">
    <property type="entry name" value="Nucleotide_cyclase"/>
</dbReference>
<dbReference type="SMART" id="SM00052">
    <property type="entry name" value="EAL"/>
    <property type="match status" value="1"/>
</dbReference>
<dbReference type="Pfam" id="PF00990">
    <property type="entry name" value="GGDEF"/>
    <property type="match status" value="1"/>
</dbReference>
<evidence type="ECO:0000259" key="5">
    <source>
        <dbReference type="PROSITE" id="PS50112"/>
    </source>
</evidence>
<accession>A0A2T1KJS1</accession>
<dbReference type="PROSITE" id="PS50883">
    <property type="entry name" value="EAL"/>
    <property type="match status" value="1"/>
</dbReference>
<dbReference type="PROSITE" id="PS50112">
    <property type="entry name" value="PAS"/>
    <property type="match status" value="1"/>
</dbReference>
<dbReference type="FunFam" id="3.20.20.450:FF:000001">
    <property type="entry name" value="Cyclic di-GMP phosphodiesterase yahA"/>
    <property type="match status" value="1"/>
</dbReference>
<comment type="caution">
    <text evidence="9">The sequence shown here is derived from an EMBL/GenBank/DDBJ whole genome shotgun (WGS) entry which is preliminary data.</text>
</comment>
<dbReference type="PANTHER" id="PTHR44757:SF2">
    <property type="entry name" value="BIOFILM ARCHITECTURE MAINTENANCE PROTEIN MBAA"/>
    <property type="match status" value="1"/>
</dbReference>
<dbReference type="Pfam" id="PF00563">
    <property type="entry name" value="EAL"/>
    <property type="match status" value="1"/>
</dbReference>
<dbReference type="PANTHER" id="PTHR44757">
    <property type="entry name" value="DIGUANYLATE CYCLASE DGCP"/>
    <property type="match status" value="1"/>
</dbReference>
<dbReference type="InterPro" id="IPR001633">
    <property type="entry name" value="EAL_dom"/>
</dbReference>
<feature type="transmembrane region" description="Helical" evidence="4">
    <location>
        <begin position="303"/>
        <end position="321"/>
    </location>
</feature>
<dbReference type="EMBL" id="PXNN01000003">
    <property type="protein sequence ID" value="PSF10258.1"/>
    <property type="molecule type" value="Genomic_DNA"/>
</dbReference>
<keyword evidence="3" id="KW-0808">Transferase</keyword>
<dbReference type="PROSITE" id="PS50887">
    <property type="entry name" value="GGDEF"/>
    <property type="match status" value="1"/>
</dbReference>
<keyword evidence="3" id="KW-0418">Kinase</keyword>
<evidence type="ECO:0000259" key="7">
    <source>
        <dbReference type="PROSITE" id="PS50883"/>
    </source>
</evidence>
<dbReference type="InterPro" id="IPR013656">
    <property type="entry name" value="PAS_4"/>
</dbReference>
<keyword evidence="4" id="KW-1133">Transmembrane helix</keyword>
<evidence type="ECO:0000259" key="8">
    <source>
        <dbReference type="PROSITE" id="PS50887"/>
    </source>
</evidence>
<feature type="domain" description="GGDEF" evidence="8">
    <location>
        <begin position="628"/>
        <end position="770"/>
    </location>
</feature>
<dbReference type="InterPro" id="IPR001610">
    <property type="entry name" value="PAC"/>
</dbReference>
<evidence type="ECO:0000313" key="10">
    <source>
        <dbReference type="Proteomes" id="UP000238385"/>
    </source>
</evidence>
<name>A0A2T1KJS1_9GAMM</name>
<evidence type="ECO:0000256" key="2">
    <source>
        <dbReference type="ARBA" id="ARBA00022636"/>
    </source>
</evidence>
<gene>
    <name evidence="9" type="ORF">C7H08_01805</name>
</gene>
<dbReference type="InterPro" id="IPR043128">
    <property type="entry name" value="Rev_trsase/Diguanyl_cyclase"/>
</dbReference>
<dbReference type="InterPro" id="IPR000014">
    <property type="entry name" value="PAS"/>
</dbReference>
<dbReference type="OrthoDB" id="9176779at2"/>
<dbReference type="Gene3D" id="3.20.20.450">
    <property type="entry name" value="EAL domain"/>
    <property type="match status" value="1"/>
</dbReference>
<feature type="domain" description="EAL" evidence="7">
    <location>
        <begin position="779"/>
        <end position="1024"/>
    </location>
</feature>
<dbReference type="SMART" id="SM00091">
    <property type="entry name" value="PAS"/>
    <property type="match status" value="2"/>
</dbReference>
<dbReference type="InterPro" id="IPR035965">
    <property type="entry name" value="PAS-like_dom_sf"/>
</dbReference>
<keyword evidence="4" id="KW-0472">Membrane</keyword>
<evidence type="ECO:0000256" key="3">
    <source>
        <dbReference type="ARBA" id="ARBA00022777"/>
    </source>
</evidence>
<reference evidence="9 10" key="1">
    <citation type="submission" date="2018-03" db="EMBL/GenBank/DDBJ databases">
        <title>Marinobacter brunus sp. nov., a marine bacterium of Gamma-proteobacteria isolated from the surface seawater of the South China Sea.</title>
        <authorList>
            <person name="Cheng H."/>
            <person name="Wu Y.-H."/>
            <person name="Xamxidin M."/>
            <person name="Xu X.-W."/>
        </authorList>
    </citation>
    <scope>NUCLEOTIDE SEQUENCE [LARGE SCALE GENOMIC DNA]</scope>
    <source>
        <strain evidence="9 10">JCM 30472</strain>
    </source>
</reference>
<dbReference type="AlphaFoldDB" id="A0A2T1KJS1"/>
<feature type="transmembrane region" description="Helical" evidence="4">
    <location>
        <begin position="21"/>
        <end position="38"/>
    </location>
</feature>
<evidence type="ECO:0000259" key="6">
    <source>
        <dbReference type="PROSITE" id="PS50113"/>
    </source>
</evidence>
<dbReference type="PROSITE" id="PS50113">
    <property type="entry name" value="PAC"/>
    <property type="match status" value="1"/>
</dbReference>
<evidence type="ECO:0000256" key="4">
    <source>
        <dbReference type="SAM" id="Phobius"/>
    </source>
</evidence>
<dbReference type="CDD" id="cd01949">
    <property type="entry name" value="GGDEF"/>
    <property type="match status" value="1"/>
</dbReference>
<evidence type="ECO:0000256" key="1">
    <source>
        <dbReference type="ARBA" id="ARBA00012282"/>
    </source>
</evidence>
<dbReference type="CDD" id="cd01948">
    <property type="entry name" value="EAL"/>
    <property type="match status" value="1"/>
</dbReference>
<proteinExistence type="predicted"/>
<organism evidence="9 10">
    <name type="scientific">Marinobacter halophilus</name>
    <dbReference type="NCBI Taxonomy" id="1323740"/>
    <lineage>
        <taxon>Bacteria</taxon>
        <taxon>Pseudomonadati</taxon>
        <taxon>Pseudomonadota</taxon>
        <taxon>Gammaproteobacteria</taxon>
        <taxon>Pseudomonadales</taxon>
        <taxon>Marinobacteraceae</taxon>
        <taxon>Marinobacter</taxon>
    </lineage>
</organism>
<dbReference type="InterPro" id="IPR000160">
    <property type="entry name" value="GGDEF_dom"/>
</dbReference>
<dbReference type="InterPro" id="IPR052155">
    <property type="entry name" value="Biofilm_reg_signaling"/>
</dbReference>
<sequence>MTETDTQISPQKRAFSKAQPLLLYLLALLVLLVCAGIIERKAYQQAHQVAFDRSQARADLATAFVANSFLSGQFGLRTIAAFVEPLIEEPGFGAKAGLESIERLLDEKIRDAGFIEAFFVTGLDGRLLYSSLSSTATNQAPAWDFIERFLNKSDNDDVVTPLHIDPETGTLSIWRVRKLRSVSGVVNTLLVVKQSPDLLVRSVDGLSLSEGESLALIDENMMLVARLPVSLRTGAPDLTGTRIQEPHTRAFIDSAKAMGQVITASPVDYEDRFYTFRRVEGLPYIVVVGEQTAVALQGWRQSMVIAGVGILLSALIGLVLLQQFYRRMRLEQSLVIENETRKNLQQDAQSNAAKLSALVGSIPDMVFVIGQRGTFDFVHAVDKTHLLRPPEEMVGLNYHDVLPPELASRFDRIKEDVANHRQPRNFDYQLFMDGEARHFEARVASIPEGEEQSSGFLALVQDITDSKLQQAEMRIASTAFETHLGIIITDHQGVILRANRAFTRITGYEEHEVVGQTPRMLQSGIQDKAFYQQLWNRVNQTGSWEGEIWNRRKDGQVFAEWLTVTAVPGESGAILNYVGTFHDITTRKEAERQVHRLAFYDSLTGLANRALLEERIADVGRSNNRNGTHAALLYLDIEQFRAVNDSRGYDVGDLVLKTLAGRLSMIMRENDTLARIGGDEFGVLLPSLDASEEESAQLAELVAQKILIAFASPVEVADHLVQVDVSIGISIIGHVVAHYDQQLQRAEQATQQAKEQTRHAGLNRIAFFNPEMQAKVVEHVLLEDQLRSALKENQFVLYFQPQVQFPDTRVGYEVLLRWQHPERGMVSPAVFIPLAEKSRLILPIGRWVLEQACQTLARWQDDPAKASWQLAVNVSVVQFQGVGFTEQVATIIRQTGAPPRLLKLEVTESLLMEDPERVAQVMSEIRGLGVRFSLDDFGTGYSSLSYLKRLSLDQIKIDQSFVRDVTTNPASAAIVDSIIGLSQGLGLEVIAEGVETGAQRDWLVAHGCDHFQGYLFGRPGPEVF</sequence>
<dbReference type="RefSeq" id="WP_106670045.1">
    <property type="nucleotide sequence ID" value="NZ_BMFE01000001.1"/>
</dbReference>